<dbReference type="OrthoDB" id="9009429at2"/>
<protein>
    <submittedName>
        <fullName evidence="2">Uncharacterized protein</fullName>
    </submittedName>
</protein>
<proteinExistence type="predicted"/>
<evidence type="ECO:0000313" key="3">
    <source>
        <dbReference type="Proteomes" id="UP000064029"/>
    </source>
</evidence>
<organism evidence="2 3">
    <name type="scientific">Burkholderia ubonensis</name>
    <dbReference type="NCBI Taxonomy" id="101571"/>
    <lineage>
        <taxon>Bacteria</taxon>
        <taxon>Pseudomonadati</taxon>
        <taxon>Pseudomonadota</taxon>
        <taxon>Betaproteobacteria</taxon>
        <taxon>Burkholderiales</taxon>
        <taxon>Burkholderiaceae</taxon>
        <taxon>Burkholderia</taxon>
        <taxon>Burkholderia cepacia complex</taxon>
    </lineage>
</organism>
<keyword evidence="1" id="KW-1133">Transmembrane helix</keyword>
<evidence type="ECO:0000256" key="1">
    <source>
        <dbReference type="SAM" id="Phobius"/>
    </source>
</evidence>
<accession>A0A102NN54</accession>
<sequence>MPERLQAFERIAFSLVCMSAVVCSAFLAYAQHPEIKDALRQGEALMRESAKYSAICSPSKVDPCAEMSTY</sequence>
<feature type="transmembrane region" description="Helical" evidence="1">
    <location>
        <begin position="12"/>
        <end position="30"/>
    </location>
</feature>
<dbReference type="AlphaFoldDB" id="A0A102NN54"/>
<comment type="caution">
    <text evidence="2">The sequence shown here is derived from an EMBL/GenBank/DDBJ whole genome shotgun (WGS) entry which is preliminary data.</text>
</comment>
<dbReference type="EMBL" id="LOXM01000085">
    <property type="protein sequence ID" value="KVG70769.1"/>
    <property type="molecule type" value="Genomic_DNA"/>
</dbReference>
<dbReference type="RefSeq" id="WP_059658022.1">
    <property type="nucleotide sequence ID" value="NZ_CP013414.1"/>
</dbReference>
<keyword evidence="1" id="KW-0812">Transmembrane</keyword>
<gene>
    <name evidence="2" type="ORF">WJ33_21430</name>
</gene>
<dbReference type="Proteomes" id="UP000064029">
    <property type="component" value="Unassembled WGS sequence"/>
</dbReference>
<reference evidence="2 3" key="1">
    <citation type="submission" date="2015-11" db="EMBL/GenBank/DDBJ databases">
        <title>Expanding the genomic diversity of Burkholderia species for the development of highly accurate diagnostics.</title>
        <authorList>
            <person name="Sahl J."/>
            <person name="Keim P."/>
            <person name="Wagner D."/>
        </authorList>
    </citation>
    <scope>NUCLEOTIDE SEQUENCE [LARGE SCALE GENOMIC DNA]</scope>
    <source>
        <strain evidence="2 3">MSMB2036</strain>
    </source>
</reference>
<name>A0A102NN54_9BURK</name>
<evidence type="ECO:0000313" key="2">
    <source>
        <dbReference type="EMBL" id="KVG70769.1"/>
    </source>
</evidence>
<keyword evidence="1" id="KW-0472">Membrane</keyword>